<evidence type="ECO:0000313" key="4">
    <source>
        <dbReference type="Proteomes" id="UP001596170"/>
    </source>
</evidence>
<dbReference type="InterPro" id="IPR050681">
    <property type="entry name" value="CDF/SLC30A"/>
</dbReference>
<comment type="caution">
    <text evidence="3">The sequence shown here is derived from an EMBL/GenBank/DDBJ whole genome shotgun (WGS) entry which is preliminary data.</text>
</comment>
<dbReference type="Proteomes" id="UP001596170">
    <property type="component" value="Unassembled WGS sequence"/>
</dbReference>
<protein>
    <recommendedName>
        <fullName evidence="2">Cation efflux protein cytoplasmic domain-containing protein</fullName>
    </recommendedName>
</protein>
<organism evidence="3 4">
    <name type="scientific">Paenisporosarcina macmurdoensis</name>
    <dbReference type="NCBI Taxonomy" id="212659"/>
    <lineage>
        <taxon>Bacteria</taxon>
        <taxon>Bacillati</taxon>
        <taxon>Bacillota</taxon>
        <taxon>Bacilli</taxon>
        <taxon>Bacillales</taxon>
        <taxon>Caryophanaceae</taxon>
        <taxon>Paenisporosarcina</taxon>
    </lineage>
</organism>
<accession>A0ABW1L3L0</accession>
<dbReference type="InterPro" id="IPR027470">
    <property type="entry name" value="Cation_efflux_CTD"/>
</dbReference>
<dbReference type="InterPro" id="IPR036837">
    <property type="entry name" value="Cation_efflux_CTD_sf"/>
</dbReference>
<feature type="domain" description="Cation efflux protein cytoplasmic" evidence="2">
    <location>
        <begin position="4"/>
        <end position="72"/>
    </location>
</feature>
<dbReference type="PANTHER" id="PTHR11562:SF17">
    <property type="entry name" value="RE54080P-RELATED"/>
    <property type="match status" value="1"/>
</dbReference>
<sequence length="95" mass="11028">MNRTQIIDMPENIDGVTNVHDLHVWTITSGFDSLSCHLLVEDDKEEQEVLQKVINIILEKHKIEHTTIQIEKAYLEHTEFKVKKMVAPFVFIVGD</sequence>
<reference evidence="4" key="1">
    <citation type="journal article" date="2019" name="Int. J. Syst. Evol. Microbiol.">
        <title>The Global Catalogue of Microorganisms (GCM) 10K type strain sequencing project: providing services to taxonomists for standard genome sequencing and annotation.</title>
        <authorList>
            <consortium name="The Broad Institute Genomics Platform"/>
            <consortium name="The Broad Institute Genome Sequencing Center for Infectious Disease"/>
            <person name="Wu L."/>
            <person name="Ma J."/>
        </authorList>
    </citation>
    <scope>NUCLEOTIDE SEQUENCE [LARGE SCALE GENOMIC DNA]</scope>
    <source>
        <strain evidence="4">CCUG 54527</strain>
    </source>
</reference>
<dbReference type="Pfam" id="PF16916">
    <property type="entry name" value="ZT_dimer"/>
    <property type="match status" value="1"/>
</dbReference>
<keyword evidence="4" id="KW-1185">Reference proteome</keyword>
<evidence type="ECO:0000313" key="3">
    <source>
        <dbReference type="EMBL" id="MFC6038593.1"/>
    </source>
</evidence>
<name>A0ABW1L3L0_9BACL</name>
<evidence type="ECO:0000259" key="2">
    <source>
        <dbReference type="Pfam" id="PF16916"/>
    </source>
</evidence>
<dbReference type="PANTHER" id="PTHR11562">
    <property type="entry name" value="CATION EFFLUX PROTEIN/ ZINC TRANSPORTER"/>
    <property type="match status" value="1"/>
</dbReference>
<proteinExistence type="inferred from homology"/>
<comment type="similarity">
    <text evidence="1">Belongs to the cation diffusion facilitator (CDF) transporter (TC 2.A.4) family. SLC30A subfamily.</text>
</comment>
<dbReference type="SUPFAM" id="SSF160240">
    <property type="entry name" value="Cation efflux protein cytoplasmic domain-like"/>
    <property type="match status" value="1"/>
</dbReference>
<gene>
    <name evidence="3" type="ORF">ACFPYN_03895</name>
</gene>
<evidence type="ECO:0000256" key="1">
    <source>
        <dbReference type="ARBA" id="ARBA00008873"/>
    </source>
</evidence>
<dbReference type="RefSeq" id="WP_377732612.1">
    <property type="nucleotide sequence ID" value="NZ_JBHSRI010000002.1"/>
</dbReference>
<dbReference type="EMBL" id="JBHSRI010000002">
    <property type="protein sequence ID" value="MFC6038593.1"/>
    <property type="molecule type" value="Genomic_DNA"/>
</dbReference>